<feature type="transmembrane region" description="Helical" evidence="8">
    <location>
        <begin position="284"/>
        <end position="314"/>
    </location>
</feature>
<dbReference type="InterPro" id="IPR039261">
    <property type="entry name" value="FNR_nucleotide-bd"/>
</dbReference>
<dbReference type="PROSITE" id="PS51384">
    <property type="entry name" value="FAD_FR"/>
    <property type="match status" value="1"/>
</dbReference>
<dbReference type="Pfam" id="PF01794">
    <property type="entry name" value="Ferric_reduct"/>
    <property type="match status" value="1"/>
</dbReference>
<feature type="transmembrane region" description="Helical" evidence="8">
    <location>
        <begin position="582"/>
        <end position="604"/>
    </location>
</feature>
<proteinExistence type="predicted"/>
<feature type="transmembrane region" description="Helical" evidence="8">
    <location>
        <begin position="625"/>
        <end position="646"/>
    </location>
</feature>
<evidence type="ECO:0000256" key="8">
    <source>
        <dbReference type="SAM" id="Phobius"/>
    </source>
</evidence>
<protein>
    <submittedName>
        <fullName evidence="11">Ferric reduction oxidase 2</fullName>
    </submittedName>
</protein>
<feature type="transmembrane region" description="Helical" evidence="8">
    <location>
        <begin position="169"/>
        <end position="189"/>
    </location>
</feature>
<evidence type="ECO:0000256" key="1">
    <source>
        <dbReference type="ARBA" id="ARBA00004141"/>
    </source>
</evidence>
<keyword evidence="4" id="KW-0274">FAD</keyword>
<sequence>MLSKKVVPENIMKMVRAAIKLFLVLVFLAYMVLWIMMPTNLYFEHWMPEIRAKTKSTYFGNQGASMLIYTFPILFIATMGCIYLHLGKKDADHNRHSRMVQTSRLATLKQPAIVRGPLGIVSWMELSFLTMFVALLVWSTSSYLNHMFVHIDQMAAKSGLLVWEAKLEMSGLALGLVGNICLAFLFFPVTRGSSVLRLIGLTSEASVKYHIWIGHIAMTIFTAHGLCFIIFWAKTKQMSEVLKWDKVDVSNVAGEIALVSGLAMWATSLPQIRRKMFELFYYTHHLYILFVVFFVFHVGFSYSCIMLPGFYLFLIDRCLRFLQSQQRISLVSARILPCETVELNFSKSPELSYTPTSMVFVNVRGISKLQWHPFTITSSSNMNPDKLSIVIKSEGSWSSELYQKLSSPSPIDHLEVCIEGPYGPASTPFLRYLAKKNELCPCFCSDKSDKAFVPTSYQANNNMFYMRCRHDTLVMLSGGSGFTPLISIIRELLFKASSSSDRIPQIFLICAFKKSVDLTMLELLLPVSGATVDISCLKLQIEAYVTRDKEPATDNRRPLQNVWFKPNALDAPVSAILGPNSWLWFGVIISSSFVIFLLLLGILTRYYIYPIDHNTGMIYAGSARAALNMLFLCTAIAMTVTAVFLWSKKQNGKGTRQIQSMDTPPKTSPAWFHNADRELESLPHQSLLQATKVHYGERPDLKKILFERKGTSVGVIVSGPREMRQEVAAICSSGLADNLHFESISFVW</sequence>
<comment type="subcellular location">
    <subcellularLocation>
        <location evidence="1">Membrane</location>
        <topology evidence="1">Multi-pass membrane protein</topology>
    </subcellularLocation>
</comment>
<evidence type="ECO:0000313" key="11">
    <source>
        <dbReference type="RefSeq" id="XP_017973089.1"/>
    </source>
</evidence>
<gene>
    <name evidence="11" type="primary">LOC18605617</name>
</gene>
<dbReference type="SUPFAM" id="SSF52343">
    <property type="entry name" value="Ferredoxin reductase-like, C-terminal NADP-linked domain"/>
    <property type="match status" value="1"/>
</dbReference>
<dbReference type="PRINTS" id="PR00466">
    <property type="entry name" value="GP91PHOX"/>
</dbReference>
<dbReference type="InterPro" id="IPR017927">
    <property type="entry name" value="FAD-bd_FR_type"/>
</dbReference>
<dbReference type="PANTHER" id="PTHR11972:SF204">
    <property type="entry name" value="FERRIC REDUCTION OXIDASE 2-LIKE"/>
    <property type="match status" value="1"/>
</dbReference>
<accession>A0AB32W4T5</accession>
<keyword evidence="5 8" id="KW-1133">Transmembrane helix</keyword>
<evidence type="ECO:0000313" key="10">
    <source>
        <dbReference type="Proteomes" id="UP000694886"/>
    </source>
</evidence>
<dbReference type="CDD" id="cd06186">
    <property type="entry name" value="NOX_Duox_like_FAD_NADP"/>
    <property type="match status" value="1"/>
</dbReference>
<dbReference type="InterPro" id="IPR000778">
    <property type="entry name" value="Cyt_b245_heavy_chain"/>
</dbReference>
<name>A0AB32W4T5_THECC</name>
<dbReference type="Proteomes" id="UP000694886">
    <property type="component" value="Chromosome 3"/>
</dbReference>
<dbReference type="InterPro" id="IPR017938">
    <property type="entry name" value="Riboflavin_synthase-like_b-brl"/>
</dbReference>
<feature type="transmembrane region" description="Helical" evidence="8">
    <location>
        <begin position="21"/>
        <end position="43"/>
    </location>
</feature>
<dbReference type="SFLD" id="SFLDG01168">
    <property type="entry name" value="Ferric_reductase_subgroup_(FRE"/>
    <property type="match status" value="1"/>
</dbReference>
<reference evidence="11" key="2">
    <citation type="submission" date="2025-08" db="UniProtKB">
        <authorList>
            <consortium name="RefSeq"/>
        </authorList>
    </citation>
    <scope>IDENTIFICATION</scope>
</reference>
<dbReference type="RefSeq" id="XP_017973089.1">
    <property type="nucleotide sequence ID" value="XM_018117600.1"/>
</dbReference>
<dbReference type="InterPro" id="IPR013121">
    <property type="entry name" value="Fe_red_NAD-bd_6"/>
</dbReference>
<feature type="domain" description="FAD-binding FR-type" evidence="9">
    <location>
        <begin position="323"/>
        <end position="428"/>
    </location>
</feature>
<keyword evidence="7 8" id="KW-0472">Membrane</keyword>
<evidence type="ECO:0000256" key="6">
    <source>
        <dbReference type="ARBA" id="ARBA00023002"/>
    </source>
</evidence>
<feature type="transmembrane region" description="Helical" evidence="8">
    <location>
        <begin position="63"/>
        <end position="86"/>
    </location>
</feature>
<feature type="transmembrane region" description="Helical" evidence="8">
    <location>
        <begin position="209"/>
        <end position="232"/>
    </location>
</feature>
<evidence type="ECO:0000256" key="5">
    <source>
        <dbReference type="ARBA" id="ARBA00022989"/>
    </source>
</evidence>
<dbReference type="GeneID" id="18605617"/>
<dbReference type="AlphaFoldDB" id="A0AB32W4T5"/>
<dbReference type="InterPro" id="IPR013112">
    <property type="entry name" value="FAD-bd_8"/>
</dbReference>
<dbReference type="PANTHER" id="PTHR11972">
    <property type="entry name" value="NADPH OXIDASE"/>
    <property type="match status" value="1"/>
</dbReference>
<organism evidence="10 11">
    <name type="scientific">Theobroma cacao</name>
    <name type="common">Cacao</name>
    <name type="synonym">Cocoa</name>
    <dbReference type="NCBI Taxonomy" id="3641"/>
    <lineage>
        <taxon>Eukaryota</taxon>
        <taxon>Viridiplantae</taxon>
        <taxon>Streptophyta</taxon>
        <taxon>Embryophyta</taxon>
        <taxon>Tracheophyta</taxon>
        <taxon>Spermatophyta</taxon>
        <taxon>Magnoliopsida</taxon>
        <taxon>eudicotyledons</taxon>
        <taxon>Gunneridae</taxon>
        <taxon>Pentapetalae</taxon>
        <taxon>rosids</taxon>
        <taxon>malvids</taxon>
        <taxon>Malvales</taxon>
        <taxon>Malvaceae</taxon>
        <taxon>Byttnerioideae</taxon>
        <taxon>Theobroma</taxon>
    </lineage>
</organism>
<feature type="transmembrane region" description="Helical" evidence="8">
    <location>
        <begin position="118"/>
        <end position="138"/>
    </location>
</feature>
<dbReference type="KEGG" id="tcc:18605617"/>
<dbReference type="Gene3D" id="3.40.50.80">
    <property type="entry name" value="Nucleotide-binding domain of ferredoxin-NADP reductase (FNR) module"/>
    <property type="match status" value="1"/>
</dbReference>
<dbReference type="Gramene" id="Tc03v2_t015190.1">
    <property type="protein sequence ID" value="Tc03v2_p015190.1"/>
    <property type="gene ID" value="Tc03v2_g015190"/>
</dbReference>
<evidence type="ECO:0000256" key="7">
    <source>
        <dbReference type="ARBA" id="ARBA00023136"/>
    </source>
</evidence>
<dbReference type="Pfam" id="PF08022">
    <property type="entry name" value="FAD_binding_8"/>
    <property type="match status" value="1"/>
</dbReference>
<dbReference type="InterPro" id="IPR050369">
    <property type="entry name" value="RBOH/FRE"/>
</dbReference>
<evidence type="ECO:0000259" key="9">
    <source>
        <dbReference type="PROSITE" id="PS51384"/>
    </source>
</evidence>
<keyword evidence="6" id="KW-0560">Oxidoreductase</keyword>
<keyword evidence="3 8" id="KW-0812">Transmembrane</keyword>
<dbReference type="InterPro" id="IPR013130">
    <property type="entry name" value="Fe3_Rdtase_TM_dom"/>
</dbReference>
<dbReference type="SUPFAM" id="SSF63380">
    <property type="entry name" value="Riboflavin synthase domain-like"/>
    <property type="match status" value="1"/>
</dbReference>
<keyword evidence="2" id="KW-0285">Flavoprotein</keyword>
<evidence type="ECO:0000256" key="2">
    <source>
        <dbReference type="ARBA" id="ARBA00022630"/>
    </source>
</evidence>
<feature type="transmembrane region" description="Helical" evidence="8">
    <location>
        <begin position="252"/>
        <end position="272"/>
    </location>
</feature>
<reference evidence="10" key="1">
    <citation type="journal article" date="1997" name="Nucleic Acids Res.">
        <title>tRNAscan-SE: a program for improved detection of transfer RNA genes in genomic sequence.</title>
        <authorList>
            <person name="Lowe T.M."/>
            <person name="Eddy S.R."/>
        </authorList>
    </citation>
    <scope>NUCLEOTIDE SEQUENCE [LARGE SCALE GENOMIC DNA]</scope>
    <source>
        <strain evidence="10">r\B97-61/B2</strain>
    </source>
</reference>
<evidence type="ECO:0000256" key="4">
    <source>
        <dbReference type="ARBA" id="ARBA00022827"/>
    </source>
</evidence>
<dbReference type="Pfam" id="PF08030">
    <property type="entry name" value="NAD_binding_6"/>
    <property type="match status" value="1"/>
</dbReference>
<dbReference type="GO" id="GO:0016491">
    <property type="term" value="F:oxidoreductase activity"/>
    <property type="evidence" value="ECO:0007669"/>
    <property type="project" value="UniProtKB-KW"/>
</dbReference>
<evidence type="ECO:0000256" key="3">
    <source>
        <dbReference type="ARBA" id="ARBA00022692"/>
    </source>
</evidence>
<dbReference type="SFLD" id="SFLDS00052">
    <property type="entry name" value="Ferric_Reductase_Domain"/>
    <property type="match status" value="1"/>
</dbReference>
<dbReference type="GO" id="GO:0016020">
    <property type="term" value="C:membrane"/>
    <property type="evidence" value="ECO:0007669"/>
    <property type="project" value="UniProtKB-SubCell"/>
</dbReference>